<keyword evidence="2 4" id="KW-1133">Transmembrane helix</keyword>
<organism evidence="6 7">
    <name type="scientific">Aquibium pacificus</name>
    <dbReference type="NCBI Taxonomy" id="3153579"/>
    <lineage>
        <taxon>Bacteria</taxon>
        <taxon>Pseudomonadati</taxon>
        <taxon>Pseudomonadota</taxon>
        <taxon>Alphaproteobacteria</taxon>
        <taxon>Hyphomicrobiales</taxon>
        <taxon>Phyllobacteriaceae</taxon>
        <taxon>Aquibium</taxon>
    </lineage>
</organism>
<dbReference type="InterPro" id="IPR011701">
    <property type="entry name" value="MFS"/>
</dbReference>
<dbReference type="InterPro" id="IPR020846">
    <property type="entry name" value="MFS_dom"/>
</dbReference>
<evidence type="ECO:0000256" key="2">
    <source>
        <dbReference type="ARBA" id="ARBA00022989"/>
    </source>
</evidence>
<keyword evidence="7" id="KW-1185">Reference proteome</keyword>
<evidence type="ECO:0000256" key="3">
    <source>
        <dbReference type="ARBA" id="ARBA00023136"/>
    </source>
</evidence>
<name>A0ABV3SR54_9HYPH</name>
<feature type="transmembrane region" description="Helical" evidence="4">
    <location>
        <begin position="262"/>
        <end position="280"/>
    </location>
</feature>
<feature type="transmembrane region" description="Helical" evidence="4">
    <location>
        <begin position="117"/>
        <end position="138"/>
    </location>
</feature>
<feature type="transmembrane region" description="Helical" evidence="4">
    <location>
        <begin position="346"/>
        <end position="366"/>
    </location>
</feature>
<dbReference type="Pfam" id="PF07690">
    <property type="entry name" value="MFS_1"/>
    <property type="match status" value="1"/>
</dbReference>
<dbReference type="Gene3D" id="1.20.1250.20">
    <property type="entry name" value="MFS general substrate transporter like domains"/>
    <property type="match status" value="2"/>
</dbReference>
<dbReference type="InterPro" id="IPR036259">
    <property type="entry name" value="MFS_trans_sf"/>
</dbReference>
<dbReference type="RefSeq" id="WP_367957130.1">
    <property type="nucleotide sequence ID" value="NZ_JBDPGJ010000008.1"/>
</dbReference>
<feature type="transmembrane region" description="Helical" evidence="4">
    <location>
        <begin position="87"/>
        <end position="105"/>
    </location>
</feature>
<dbReference type="Proteomes" id="UP001556692">
    <property type="component" value="Unassembled WGS sequence"/>
</dbReference>
<feature type="transmembrane region" description="Helical" evidence="4">
    <location>
        <begin position="378"/>
        <end position="399"/>
    </location>
</feature>
<protein>
    <submittedName>
        <fullName evidence="6">MFS transporter</fullName>
    </submittedName>
</protein>
<accession>A0ABV3SR54</accession>
<dbReference type="SUPFAM" id="SSF103473">
    <property type="entry name" value="MFS general substrate transporter"/>
    <property type="match status" value="1"/>
</dbReference>
<dbReference type="PANTHER" id="PTHR23521">
    <property type="entry name" value="TRANSPORTER MFS SUPERFAMILY"/>
    <property type="match status" value="1"/>
</dbReference>
<reference evidence="6 7" key="1">
    <citation type="submission" date="2024-05" db="EMBL/GenBank/DDBJ databases">
        <authorList>
            <person name="Jiang F."/>
        </authorList>
    </citation>
    <scope>NUCLEOTIDE SEQUENCE [LARGE SCALE GENOMIC DNA]</scope>
    <source>
        <strain evidence="6 7">LZ166</strain>
    </source>
</reference>
<evidence type="ECO:0000313" key="6">
    <source>
        <dbReference type="EMBL" id="MEX0409278.1"/>
    </source>
</evidence>
<feature type="domain" description="Major facilitator superfamily (MFS) profile" evidence="5">
    <location>
        <begin position="217"/>
        <end position="407"/>
    </location>
</feature>
<gene>
    <name evidence="6" type="ORF">ABGN05_26905</name>
</gene>
<proteinExistence type="predicted"/>
<feature type="transmembrane region" description="Helical" evidence="4">
    <location>
        <begin position="20"/>
        <end position="44"/>
    </location>
</feature>
<feature type="transmembrane region" description="Helical" evidence="4">
    <location>
        <begin position="173"/>
        <end position="194"/>
    </location>
</feature>
<dbReference type="PROSITE" id="PS50850">
    <property type="entry name" value="MFS"/>
    <property type="match status" value="1"/>
</dbReference>
<evidence type="ECO:0000256" key="4">
    <source>
        <dbReference type="SAM" id="Phobius"/>
    </source>
</evidence>
<feature type="transmembrane region" description="Helical" evidence="4">
    <location>
        <begin position="144"/>
        <end position="166"/>
    </location>
</feature>
<keyword evidence="1 4" id="KW-0812">Transmembrane</keyword>
<dbReference type="EMBL" id="JBDPGJ010000008">
    <property type="protein sequence ID" value="MEX0409278.1"/>
    <property type="molecule type" value="Genomic_DNA"/>
</dbReference>
<sequence length="407" mass="41852">MTPLPAGAGRYAASSKTASVLLLVLAEMAGMSLWFVSAAILPDMVREAGVSATRQALLSSSVQAGFVLGALVVSISGIADRLDPRRVFAASALLAAAINLSLLILPIGGNAAIAARFATGALLAGVYPIGMKIIVGWGLRDRGFLVGLLVAALTLGSSMPYFAAFLGGADWRLTVMAASALAGLGGLLVLATGLGPHHVRALRFEPSAIRLAWTNREIRYAYCGYFGHMWELFSMWAWIGAASAASFSFSMAAEDAQSLGKLTAFLAIALGAIFCVPAGWAADRVGKAEVTIVAMAVSGLAGLLTAATFGGAPAITIALVLLWGISVIPDSAQFSAIVADKAPPHLAGSLLTFQTAIGFALTILTVQMTPVAAQAFGWPPVLAALAAGPFLGIAAMWPLRRTRAKES</sequence>
<feature type="transmembrane region" description="Helical" evidence="4">
    <location>
        <begin position="56"/>
        <end position="75"/>
    </location>
</feature>
<evidence type="ECO:0000256" key="1">
    <source>
        <dbReference type="ARBA" id="ARBA00022692"/>
    </source>
</evidence>
<feature type="transmembrane region" description="Helical" evidence="4">
    <location>
        <begin position="292"/>
        <end position="325"/>
    </location>
</feature>
<comment type="caution">
    <text evidence="6">The sequence shown here is derived from an EMBL/GenBank/DDBJ whole genome shotgun (WGS) entry which is preliminary data.</text>
</comment>
<dbReference type="PANTHER" id="PTHR23521:SF3">
    <property type="entry name" value="MFS TRANSPORTER"/>
    <property type="match status" value="1"/>
</dbReference>
<evidence type="ECO:0000259" key="5">
    <source>
        <dbReference type="PROSITE" id="PS50850"/>
    </source>
</evidence>
<evidence type="ECO:0000313" key="7">
    <source>
        <dbReference type="Proteomes" id="UP001556692"/>
    </source>
</evidence>
<keyword evidence="3 4" id="KW-0472">Membrane</keyword>